<dbReference type="Gene3D" id="1.25.10.10">
    <property type="entry name" value="Leucine-rich Repeat Variant"/>
    <property type="match status" value="1"/>
</dbReference>
<keyword evidence="14" id="KW-1185">Reference proteome</keyword>
<dbReference type="InterPro" id="IPR032691">
    <property type="entry name" value="Mon2/Sec7/BIG1-like_HUS"/>
</dbReference>
<protein>
    <recommendedName>
        <fullName evidence="12">SEC7 domain-containing protein</fullName>
    </recommendedName>
</protein>
<keyword evidence="5" id="KW-0963">Cytoplasm</keyword>
<sequence length="1901" mass="214688">MYEGKKTKNMFLTRALEKILADKEVKKSHHSQLRKACEVALEEIKEESEKLSPPPDSKSDSSTLPPIKSKTSFVEADKYFLPFELACQSKCPRIVITSLDCLQKLIAYGHLTGSAPDSTAPGKKLIDRIIETICGCFQGPQTDEGVQLQIIKALLTAVTSQHIEIHEGTVLQAVRTCYNIYLASKNLINQTTAKATLTQMLNVIFARMENQALTNHKISWSLASRKRDRQLQEAKLMERERPRQHSQVTQEQEPDSPQLQQHVYLPAKGPPREANGPTTPSTPTTPTPPREANGPTTPSTPTPTTPTPTQGATEEEQGEHGMNDSEFSTAENHQTEAAAAQCAAQRDQETAVEEEEPNYEEKAQEIVQSILQEVVNTIVGGNSMHLKSHLCLRSVTEVAEDEGALGSDSENVHANGIPGTPISASFTPSLPDDRLSVCSNDTQESGATTGPVPGAKFSHILQKDAFLVFRSLCKLSMKPLSDGPPDPKSHELRSKVLSLQLLLSILQNAGPVFKTNEMFINAIKQYLCVALSKNGVSSIPEVFSLSLSIFLTLLSHFKTHLKMQIEVFFKEIFLYILETSTSSYDHKWMVIQTLTRICADAQGVVDIYVNYDCDLNAANIFERLVNDLSKIAQGRAGHELGTTPLQELTLRKKGLECLVSILKCMVEWSKDQYVNPNSQTSLGQEKPSEQETNETKAPETINRYGSINSLDSTASSGIGSYSTQMSGTDNPEQFEVLKQQKEIIEQGIDLFNKKPKRGVQYLQEQGMLGTTPEDLAQFLHQEERLDSTQVGEFLGDNDRFNKEVMYAYVDQMDFQGKDFVYALRTFLEGFRLPGEAQKIDRLMEKFAARYLECNQGQTEFASADTAYVLAYSIIMLTTDLHSPQVKNKMTKEQYIKMNRGINDSKDLPEEYLSAIYDEIAGKKIAMKETKEITLKSNKHSVASEKQRRLLYNVEMEQMAKTAKALMEAVSHVQAPFTSATHLEHVRPMFKLAWTPFLAAFSVGLQDCDDTEVAFLCLEGIRFAIRIACIFTIQLERDAYIQALARFTLLTASSGITEMKQKNIDTIKTLITVAHTDGNYLGTSWHEIMKCISQLELAQLIGTGVKARYISGTVRGKEGFITSTKEQSNDEYLGLGGTVDRKQILSIQESIGETSSQSVVVAVDRIFTGSTRLDGNAIVDFVRWLCAVSMDELASPTHPRMFSLQKIVEISYYNMGRIRLQWSRIWEVIGDHFNKVGCNPNEDVAIFAVDSLRQLSMKFLEKGELANFRFQKDFLRPFEHIMKKNRSPTIRDMVVRCIAQMVNSQAGNIRSGWKNIFSVFHLAASDQDESIVELAFQTTGHISTNVFEKHFPATIDSFQDAVKCLSEFACNASFPDTSMEAIRLIRHCAKYVSDRPQAFKDYTSDDMNVVPEDRVWVRGWFPILFELSCIINRCKLDVRTRGLTVMFEVMKTYGHTFEKHWWQDLFRIVFRIFDNMKLPEQQTEKAEWMTTTCNHALYAISDVFTQYFESLSDVLLDDILAQLYWCVQQDNEQLARSGTNCLENVVILNGEKFTPETWDKTCNCMLDIFKTTIPHALLTWRPAGAEGDPMTPQDISDRQLDSISQKSVDIQSHSEDQHSINSAERVAMETRRQSQYSTEIQEQRLFSALLIKCVVQLELIQTIDNMVFFPATSRKEDAENLAAAQRDSLDAADVLVETQDQGMYHYLTSEQLFKLLDCLLKSHHFAKAFNANNEQRTTLWKAGFKGKSKPNLLKQETSSLACGLRILFRMYTDDSRQTAWEEVQRQLLNVCSEAVAYFLTLTSESHREAWTNLLLLFLTKVLKISDDRFKAHASRYYPLLCEIMQIDLIPELRSVLRKFYLRIGIVFQIVLLLDMTVSLQATLENKMDTHTSCNANDEYSVM</sequence>
<dbReference type="InterPro" id="IPR032629">
    <property type="entry name" value="DCB_dom"/>
</dbReference>
<name>A0A8C8MK43_ONCTS</name>
<feature type="region of interest" description="Disordered" evidence="11">
    <location>
        <begin position="406"/>
        <end position="426"/>
    </location>
</feature>
<dbReference type="PROSITE" id="PS50190">
    <property type="entry name" value="SEC7"/>
    <property type="match status" value="1"/>
</dbReference>
<dbReference type="SUPFAM" id="SSF48371">
    <property type="entry name" value="ARM repeat"/>
    <property type="match status" value="1"/>
</dbReference>
<reference evidence="13" key="2">
    <citation type="submission" date="2025-09" db="UniProtKB">
        <authorList>
            <consortium name="Ensembl"/>
        </authorList>
    </citation>
    <scope>IDENTIFICATION</scope>
</reference>
<dbReference type="Gene3D" id="1.10.220.20">
    <property type="match status" value="1"/>
</dbReference>
<dbReference type="FunFam" id="1.25.10.10:FF:000143">
    <property type="entry name" value="ADP-ribosylation factor guanine nucleotide-exchange factor 2 (brefeldin A-inhibited)"/>
    <property type="match status" value="1"/>
</dbReference>
<dbReference type="Gene3D" id="1.10.1000.11">
    <property type="entry name" value="Arf Nucleotide-binding Site Opener,domain 2"/>
    <property type="match status" value="1"/>
</dbReference>
<dbReference type="FunFam" id="1.10.1000.11:FF:000003">
    <property type="entry name" value="Brefeldin A-inhibited guanine nucleotide-exchange protein 1"/>
    <property type="match status" value="1"/>
</dbReference>
<feature type="region of interest" description="Disordered" evidence="11">
    <location>
        <begin position="676"/>
        <end position="700"/>
    </location>
</feature>
<evidence type="ECO:0000256" key="5">
    <source>
        <dbReference type="ARBA" id="ARBA00022490"/>
    </source>
</evidence>
<dbReference type="CDD" id="cd00171">
    <property type="entry name" value="Sec7"/>
    <property type="match status" value="1"/>
</dbReference>
<dbReference type="Ensembl" id="ENSOTST00005103263.2">
    <property type="protein sequence ID" value="ENSOTSP00005095302.2"/>
    <property type="gene ID" value="ENSOTSG00005044369.2"/>
</dbReference>
<dbReference type="Pfam" id="PF01369">
    <property type="entry name" value="Sec7"/>
    <property type="match status" value="1"/>
</dbReference>
<feature type="region of interest" description="Disordered" evidence="11">
    <location>
        <begin position="236"/>
        <end position="361"/>
    </location>
</feature>
<dbReference type="PANTHER" id="PTHR10663:SF137">
    <property type="entry name" value="BREFELDIN A-INHIBITED GUANINE NUCLEOTIDE-EXCHANGE PROTEIN 1"/>
    <property type="match status" value="1"/>
</dbReference>
<dbReference type="SMART" id="SM00222">
    <property type="entry name" value="Sec7"/>
    <property type="match status" value="1"/>
</dbReference>
<evidence type="ECO:0000256" key="4">
    <source>
        <dbReference type="ARBA" id="ARBA00022448"/>
    </source>
</evidence>
<keyword evidence="4" id="KW-0813">Transport</keyword>
<evidence type="ECO:0000256" key="10">
    <source>
        <dbReference type="ARBA" id="ARBA00023136"/>
    </source>
</evidence>
<dbReference type="SUPFAM" id="SSF48425">
    <property type="entry name" value="Sec7 domain"/>
    <property type="match status" value="1"/>
</dbReference>
<evidence type="ECO:0000259" key="12">
    <source>
        <dbReference type="PROSITE" id="PS50190"/>
    </source>
</evidence>
<evidence type="ECO:0000256" key="7">
    <source>
        <dbReference type="ARBA" id="ARBA00022658"/>
    </source>
</evidence>
<evidence type="ECO:0000256" key="6">
    <source>
        <dbReference type="ARBA" id="ARBA00022553"/>
    </source>
</evidence>
<dbReference type="Pfam" id="PF09324">
    <property type="entry name" value="Sec7-like_HDS"/>
    <property type="match status" value="1"/>
</dbReference>
<feature type="compositionally biased region" description="Basic and acidic residues" evidence="11">
    <location>
        <begin position="686"/>
        <end position="697"/>
    </location>
</feature>
<dbReference type="GO" id="GO:0005085">
    <property type="term" value="F:guanyl-nucleotide exchange factor activity"/>
    <property type="evidence" value="ECO:0007669"/>
    <property type="project" value="UniProtKB-KW"/>
</dbReference>
<dbReference type="GO" id="GO:0048471">
    <property type="term" value="C:perinuclear region of cytoplasm"/>
    <property type="evidence" value="ECO:0007669"/>
    <property type="project" value="UniProtKB-SubCell"/>
</dbReference>
<dbReference type="GeneTree" id="ENSGT00940000157108"/>
<keyword evidence="10" id="KW-0472">Membrane</keyword>
<evidence type="ECO:0000313" key="14">
    <source>
        <dbReference type="Proteomes" id="UP000694402"/>
    </source>
</evidence>
<feature type="domain" description="SEC7" evidence="12">
    <location>
        <begin position="733"/>
        <end position="922"/>
    </location>
</feature>
<dbReference type="InterPro" id="IPR011989">
    <property type="entry name" value="ARM-like"/>
</dbReference>
<dbReference type="GO" id="GO:0015031">
    <property type="term" value="P:protein transport"/>
    <property type="evidence" value="ECO:0007669"/>
    <property type="project" value="UniProtKB-KW"/>
</dbReference>
<evidence type="ECO:0000256" key="11">
    <source>
        <dbReference type="SAM" id="MobiDB-lite"/>
    </source>
</evidence>
<evidence type="ECO:0000256" key="1">
    <source>
        <dbReference type="ARBA" id="ARBA00004370"/>
    </source>
</evidence>
<dbReference type="GO" id="GO:0016020">
    <property type="term" value="C:membrane"/>
    <property type="evidence" value="ECO:0007669"/>
    <property type="project" value="UniProtKB-SubCell"/>
</dbReference>
<keyword evidence="6" id="KW-0597">Phosphoprotein</keyword>
<feature type="region of interest" description="Disordered" evidence="11">
    <location>
        <begin position="45"/>
        <end position="66"/>
    </location>
</feature>
<evidence type="ECO:0000256" key="8">
    <source>
        <dbReference type="ARBA" id="ARBA00022927"/>
    </source>
</evidence>
<dbReference type="PANTHER" id="PTHR10663">
    <property type="entry name" value="GUANYL-NUCLEOTIDE EXCHANGE FACTOR"/>
    <property type="match status" value="1"/>
</dbReference>
<gene>
    <name evidence="13" type="primary">ARFGEF1</name>
</gene>
<dbReference type="InterPro" id="IPR035999">
    <property type="entry name" value="Sec7_dom_sf"/>
</dbReference>
<evidence type="ECO:0000256" key="3">
    <source>
        <dbReference type="ARBA" id="ARBA00004601"/>
    </source>
</evidence>
<dbReference type="InterPro" id="IPR023394">
    <property type="entry name" value="Sec7_C_sf"/>
</dbReference>
<reference evidence="13" key="1">
    <citation type="submission" date="2025-08" db="UniProtKB">
        <authorList>
            <consortium name="Ensembl"/>
        </authorList>
    </citation>
    <scope>IDENTIFICATION</scope>
</reference>
<dbReference type="Pfam" id="PF12783">
    <property type="entry name" value="Sec7-like_HUS"/>
    <property type="match status" value="1"/>
</dbReference>
<proteinExistence type="predicted"/>
<dbReference type="InterPro" id="IPR016024">
    <property type="entry name" value="ARM-type_fold"/>
</dbReference>
<dbReference type="Proteomes" id="UP000694402">
    <property type="component" value="Unassembled WGS sequence"/>
</dbReference>
<dbReference type="FunFam" id="1.10.220.20:FF:000002">
    <property type="entry name" value="Brefeldin A-inhibited guanine nucleotide-exchange protein 1"/>
    <property type="match status" value="1"/>
</dbReference>
<dbReference type="InterPro" id="IPR046455">
    <property type="entry name" value="Sec7/BIG1-like_C"/>
</dbReference>
<dbReference type="InterPro" id="IPR000904">
    <property type="entry name" value="Sec7_dom"/>
</dbReference>
<keyword evidence="7" id="KW-0344">Guanine-nucleotide releasing factor</keyword>
<evidence type="ECO:0000256" key="9">
    <source>
        <dbReference type="ARBA" id="ARBA00023034"/>
    </source>
</evidence>
<accession>A0A8C8MK43</accession>
<keyword evidence="9" id="KW-0333">Golgi apparatus</keyword>
<evidence type="ECO:0000256" key="2">
    <source>
        <dbReference type="ARBA" id="ARBA00004556"/>
    </source>
</evidence>
<evidence type="ECO:0000313" key="13">
    <source>
        <dbReference type="Ensembl" id="ENSOTSP00005095302.2"/>
    </source>
</evidence>
<dbReference type="Pfam" id="PF16213">
    <property type="entry name" value="DCB"/>
    <property type="match status" value="1"/>
</dbReference>
<keyword evidence="8" id="KW-0653">Protein transport</keyword>
<feature type="compositionally biased region" description="Polar residues" evidence="11">
    <location>
        <begin position="245"/>
        <end position="261"/>
    </location>
</feature>
<dbReference type="GO" id="GO:0005794">
    <property type="term" value="C:Golgi apparatus"/>
    <property type="evidence" value="ECO:0007669"/>
    <property type="project" value="UniProtKB-SubCell"/>
</dbReference>
<dbReference type="InterPro" id="IPR015403">
    <property type="entry name" value="Mon2/Sec7/BIG1-like_HDS"/>
</dbReference>
<dbReference type="Pfam" id="PF20252">
    <property type="entry name" value="BIG2_C"/>
    <property type="match status" value="1"/>
</dbReference>
<dbReference type="GO" id="GO:0032012">
    <property type="term" value="P:regulation of ARF protein signal transduction"/>
    <property type="evidence" value="ECO:0007669"/>
    <property type="project" value="InterPro"/>
</dbReference>
<organism evidence="13 14">
    <name type="scientific">Oncorhynchus tshawytscha</name>
    <name type="common">Chinook salmon</name>
    <name type="synonym">Salmo tshawytscha</name>
    <dbReference type="NCBI Taxonomy" id="74940"/>
    <lineage>
        <taxon>Eukaryota</taxon>
        <taxon>Metazoa</taxon>
        <taxon>Chordata</taxon>
        <taxon>Craniata</taxon>
        <taxon>Vertebrata</taxon>
        <taxon>Euteleostomi</taxon>
        <taxon>Actinopterygii</taxon>
        <taxon>Neopterygii</taxon>
        <taxon>Teleostei</taxon>
        <taxon>Protacanthopterygii</taxon>
        <taxon>Salmoniformes</taxon>
        <taxon>Salmonidae</taxon>
        <taxon>Salmoninae</taxon>
        <taxon>Oncorhynchus</taxon>
    </lineage>
</organism>
<comment type="subcellular location">
    <subcellularLocation>
        <location evidence="2">Cytoplasm</location>
        <location evidence="2">Perinuclear region</location>
    </subcellularLocation>
    <subcellularLocation>
        <location evidence="3">Golgi apparatus</location>
        <location evidence="3">trans-Golgi network</location>
    </subcellularLocation>
    <subcellularLocation>
        <location evidence="1">Membrane</location>
    </subcellularLocation>
</comment>